<keyword evidence="3" id="KW-0378">Hydrolase</keyword>
<dbReference type="InterPro" id="IPR029058">
    <property type="entry name" value="AB_hydrolase_fold"/>
</dbReference>
<dbReference type="AlphaFoldDB" id="A0A4Y7SNE9"/>
<dbReference type="GO" id="GO:0016787">
    <property type="term" value="F:hydrolase activity"/>
    <property type="evidence" value="ECO:0007669"/>
    <property type="project" value="UniProtKB-KW"/>
</dbReference>
<feature type="domain" description="AB hydrolase-1" evidence="2">
    <location>
        <begin position="55"/>
        <end position="155"/>
    </location>
</feature>
<dbReference type="STRING" id="71717.A0A4Y7SNE9"/>
<protein>
    <submittedName>
        <fullName evidence="3">Alpha/beta-hydrolase</fullName>
    </submittedName>
</protein>
<evidence type="ECO:0000313" key="3">
    <source>
        <dbReference type="EMBL" id="TEB23390.1"/>
    </source>
</evidence>
<dbReference type="PANTHER" id="PTHR43798">
    <property type="entry name" value="MONOACYLGLYCEROL LIPASE"/>
    <property type="match status" value="1"/>
</dbReference>
<dbReference type="GO" id="GO:0016020">
    <property type="term" value="C:membrane"/>
    <property type="evidence" value="ECO:0007669"/>
    <property type="project" value="TreeGrafter"/>
</dbReference>
<dbReference type="OrthoDB" id="19657at2759"/>
<gene>
    <name evidence="3" type="ORF">FA13DRAFT_1421324</name>
</gene>
<evidence type="ECO:0000256" key="1">
    <source>
        <dbReference type="SAM" id="MobiDB-lite"/>
    </source>
</evidence>
<sequence length="340" mass="37368">MPHVSTNTPNGPASFHYTISTPSKASATEILPSLPTVLFLHPVYVAQQIYHPQFSDPNMRRFNLVALDARLHGKTVGDVPEGFRRPEAAEDVYYFMEALGLPACHVVGLSMGACVSLQLAVAHPEKVLSLSMISPLPLEEPEDVADGRNEIYECWAESQSDVDMPDNEALLDAVCGALQLGFNGQQTPMIQAMIQMTVPDALRNWTHSRLEQFHTVSVKFFCDRKPHSVDLIQRIKCPITLIHCGADIAYPVHFTEELRDRLQGAGMDVKLSCIPDAPHFGSVTNPAEVNKIIVDSILVNTKGPVPPSNPNVVSPFESDFAKQGCSRSDEDSSDDDSFIF</sequence>
<proteinExistence type="predicted"/>
<dbReference type="PANTHER" id="PTHR43798:SF33">
    <property type="entry name" value="HYDROLASE, PUTATIVE (AFU_ORTHOLOGUE AFUA_2G14860)-RELATED"/>
    <property type="match status" value="1"/>
</dbReference>
<evidence type="ECO:0000259" key="2">
    <source>
        <dbReference type="Pfam" id="PF00561"/>
    </source>
</evidence>
<name>A0A4Y7SNE9_COPMI</name>
<accession>A0A4Y7SNE9</accession>
<dbReference type="SUPFAM" id="SSF53474">
    <property type="entry name" value="alpha/beta-Hydrolases"/>
    <property type="match status" value="1"/>
</dbReference>
<feature type="region of interest" description="Disordered" evidence="1">
    <location>
        <begin position="305"/>
        <end position="340"/>
    </location>
</feature>
<dbReference type="InterPro" id="IPR000073">
    <property type="entry name" value="AB_hydrolase_1"/>
</dbReference>
<feature type="compositionally biased region" description="Acidic residues" evidence="1">
    <location>
        <begin position="331"/>
        <end position="340"/>
    </location>
</feature>
<keyword evidence="4" id="KW-1185">Reference proteome</keyword>
<dbReference type="Proteomes" id="UP000298030">
    <property type="component" value="Unassembled WGS sequence"/>
</dbReference>
<dbReference type="InterPro" id="IPR050266">
    <property type="entry name" value="AB_hydrolase_sf"/>
</dbReference>
<evidence type="ECO:0000313" key="4">
    <source>
        <dbReference type="Proteomes" id="UP000298030"/>
    </source>
</evidence>
<comment type="caution">
    <text evidence="3">The sequence shown here is derived from an EMBL/GenBank/DDBJ whole genome shotgun (WGS) entry which is preliminary data.</text>
</comment>
<dbReference type="Pfam" id="PF00561">
    <property type="entry name" value="Abhydrolase_1"/>
    <property type="match status" value="1"/>
</dbReference>
<dbReference type="EMBL" id="QPFP01000079">
    <property type="protein sequence ID" value="TEB23390.1"/>
    <property type="molecule type" value="Genomic_DNA"/>
</dbReference>
<reference evidence="3 4" key="1">
    <citation type="journal article" date="2019" name="Nat. Ecol. Evol.">
        <title>Megaphylogeny resolves global patterns of mushroom evolution.</title>
        <authorList>
            <person name="Varga T."/>
            <person name="Krizsan K."/>
            <person name="Foldi C."/>
            <person name="Dima B."/>
            <person name="Sanchez-Garcia M."/>
            <person name="Sanchez-Ramirez S."/>
            <person name="Szollosi G.J."/>
            <person name="Szarkandi J.G."/>
            <person name="Papp V."/>
            <person name="Albert L."/>
            <person name="Andreopoulos W."/>
            <person name="Angelini C."/>
            <person name="Antonin V."/>
            <person name="Barry K.W."/>
            <person name="Bougher N.L."/>
            <person name="Buchanan P."/>
            <person name="Buyck B."/>
            <person name="Bense V."/>
            <person name="Catcheside P."/>
            <person name="Chovatia M."/>
            <person name="Cooper J."/>
            <person name="Damon W."/>
            <person name="Desjardin D."/>
            <person name="Finy P."/>
            <person name="Geml J."/>
            <person name="Haridas S."/>
            <person name="Hughes K."/>
            <person name="Justo A."/>
            <person name="Karasinski D."/>
            <person name="Kautmanova I."/>
            <person name="Kiss B."/>
            <person name="Kocsube S."/>
            <person name="Kotiranta H."/>
            <person name="LaButti K.M."/>
            <person name="Lechner B.E."/>
            <person name="Liimatainen K."/>
            <person name="Lipzen A."/>
            <person name="Lukacs Z."/>
            <person name="Mihaltcheva S."/>
            <person name="Morgado L.N."/>
            <person name="Niskanen T."/>
            <person name="Noordeloos M.E."/>
            <person name="Ohm R.A."/>
            <person name="Ortiz-Santana B."/>
            <person name="Ovrebo C."/>
            <person name="Racz N."/>
            <person name="Riley R."/>
            <person name="Savchenko A."/>
            <person name="Shiryaev A."/>
            <person name="Soop K."/>
            <person name="Spirin V."/>
            <person name="Szebenyi C."/>
            <person name="Tomsovsky M."/>
            <person name="Tulloss R.E."/>
            <person name="Uehling J."/>
            <person name="Grigoriev I.V."/>
            <person name="Vagvolgyi C."/>
            <person name="Papp T."/>
            <person name="Martin F.M."/>
            <person name="Miettinen O."/>
            <person name="Hibbett D.S."/>
            <person name="Nagy L.G."/>
        </authorList>
    </citation>
    <scope>NUCLEOTIDE SEQUENCE [LARGE SCALE GENOMIC DNA]</scope>
    <source>
        <strain evidence="3 4">FP101781</strain>
    </source>
</reference>
<organism evidence="3 4">
    <name type="scientific">Coprinellus micaceus</name>
    <name type="common">Glistening ink-cap mushroom</name>
    <name type="synonym">Coprinus micaceus</name>
    <dbReference type="NCBI Taxonomy" id="71717"/>
    <lineage>
        <taxon>Eukaryota</taxon>
        <taxon>Fungi</taxon>
        <taxon>Dikarya</taxon>
        <taxon>Basidiomycota</taxon>
        <taxon>Agaricomycotina</taxon>
        <taxon>Agaricomycetes</taxon>
        <taxon>Agaricomycetidae</taxon>
        <taxon>Agaricales</taxon>
        <taxon>Agaricineae</taxon>
        <taxon>Psathyrellaceae</taxon>
        <taxon>Coprinellus</taxon>
    </lineage>
</organism>
<dbReference type="Gene3D" id="3.40.50.1820">
    <property type="entry name" value="alpha/beta hydrolase"/>
    <property type="match status" value="1"/>
</dbReference>